<name>A0ACC1TA56_9APHY</name>
<proteinExistence type="predicted"/>
<gene>
    <name evidence="1" type="ORF">NM688_g1983</name>
</gene>
<accession>A0ACC1TA56</accession>
<reference evidence="1" key="1">
    <citation type="submission" date="2022-07" db="EMBL/GenBank/DDBJ databases">
        <title>Genome Sequence of Phlebia brevispora.</title>
        <authorList>
            <person name="Buettner E."/>
        </authorList>
    </citation>
    <scope>NUCLEOTIDE SEQUENCE</scope>
    <source>
        <strain evidence="1">MPL23</strain>
    </source>
</reference>
<evidence type="ECO:0000313" key="1">
    <source>
        <dbReference type="EMBL" id="KAJ3556518.1"/>
    </source>
</evidence>
<dbReference type="EMBL" id="JANHOG010000234">
    <property type="protein sequence ID" value="KAJ3556518.1"/>
    <property type="molecule type" value="Genomic_DNA"/>
</dbReference>
<sequence>MVASWKRSLCDLCILLRELPPALCLQPFGIGGSIYQIEVQLRFRVWVTTYTWRTLPSDARPIATCDYCPSPGEDTKAFQESIILHLQHYQETPYAGRPGRGAGTTDVGTMLSRPFRRIWQAVYLKCSLCRYLGRQRHNGTRRRRRSARYAPRSRPDCPGCIAGRHCFGTVTGSVVVARKMNSAPSHAPSPSRQSMQARLELDKGRWRANRWLGQHPHVWDEDGMQVQLRGRVHPDGIPPHVHRRKLSAGSARKPWLRLTVLRQTAWGMAMAICAEPSSLPFFLCVLFSHRRSGSERVAECSAGGSVGILMSQKVVICGAGFLGSSIAKVLLQTTTKYPQRRVQLVSRNPKTAHKAIAASLASPDEGRRLEHPIEGDITKPDTLTPAFEDADVVINLVGIMHGKPSDFAQVQWKGAQNVAKAAERVGAKVIHVSAIGANASSNVPYARTKWFGEQAVFESSPSATVRVLLNVCHAMTKPFEPPQTEKSPKQEALKASVPTADAGLTNDTLPAVFTYRQIMELVLRYTGRRRPIISLPYAVGTLQGLLLEQLPPNLFTLTRAQIEQLKEDNIVNPLPPPNHCSFEELVKEYGPSSKLTSVHDVLPSYLPVLRVLRPHESFRPNGLASSVEALSARPAARFGMTVRREAQVDRPSRQFEFTVSQFRSHALCAPQVDRDTPCSVINDVRDVDEKPDHEANAIALADNNEPGNEPTTSLANPQVDKPYSIYTKREKWLIVIMASIAGLFSPLTANIYFPAIPTLSTAFHKSIELINLTVTMYMVLQGISPMFWGLARVPTRDYWLLMVLRCLQAAGSASTIALGAGVIADVATRAERGSFFGFYSLGPMVGPCVGPVIGGGLADKLGWRAIFWFLCIGSALCFVAMLLFLPETLRSLVGDGSIKPHPFWRPLVPVIGRGHTGMNDHDKPPKQLFVNPLRLFLRPDVSLLLLFNAVLYAVFYGVTASISSLFSDIYPFLSETAIGLCFLAIGGGMLFGSWFTGLVLDREYKQIKVTMERRCKEDPEYKMNIEDVTKDENFPIEYARFRTMPAYFIVYVAACIGYGWCLDAKVNIAGPLILNIVIGYAIVSIMNTTQTLIVDLVPSQGSSITACNNLVRCSFGAVCVSVINLIINAIGVGWTYVLLAGLCVLVGPIMFIIIRMGPKWRAKERERQAAARRKEEEKYPQ</sequence>
<evidence type="ECO:0000313" key="2">
    <source>
        <dbReference type="Proteomes" id="UP001148662"/>
    </source>
</evidence>
<comment type="caution">
    <text evidence="1">The sequence shown here is derived from an EMBL/GenBank/DDBJ whole genome shotgun (WGS) entry which is preliminary data.</text>
</comment>
<organism evidence="1 2">
    <name type="scientific">Phlebia brevispora</name>
    <dbReference type="NCBI Taxonomy" id="194682"/>
    <lineage>
        <taxon>Eukaryota</taxon>
        <taxon>Fungi</taxon>
        <taxon>Dikarya</taxon>
        <taxon>Basidiomycota</taxon>
        <taxon>Agaricomycotina</taxon>
        <taxon>Agaricomycetes</taxon>
        <taxon>Polyporales</taxon>
        <taxon>Meruliaceae</taxon>
        <taxon>Phlebia</taxon>
    </lineage>
</organism>
<dbReference type="Proteomes" id="UP001148662">
    <property type="component" value="Unassembled WGS sequence"/>
</dbReference>
<protein>
    <submittedName>
        <fullName evidence="1">Uncharacterized protein</fullName>
    </submittedName>
</protein>
<keyword evidence="2" id="KW-1185">Reference proteome</keyword>